<evidence type="ECO:0000313" key="4">
    <source>
        <dbReference type="Proteomes" id="UP000214746"/>
    </source>
</evidence>
<dbReference type="GO" id="GO:0016757">
    <property type="term" value="F:glycosyltransferase activity"/>
    <property type="evidence" value="ECO:0007669"/>
    <property type="project" value="InterPro"/>
</dbReference>
<organism evidence="3 4">
    <name type="scientific">Paenibacillus xerothermodurans</name>
    <dbReference type="NCBI Taxonomy" id="1977292"/>
    <lineage>
        <taxon>Bacteria</taxon>
        <taxon>Bacillati</taxon>
        <taxon>Bacillota</taxon>
        <taxon>Bacilli</taxon>
        <taxon>Bacillales</taxon>
        <taxon>Paenibacillaceae</taxon>
        <taxon>Paenibacillus</taxon>
    </lineage>
</organism>
<comment type="caution">
    <text evidence="3">The sequence shown here is derived from an EMBL/GenBank/DDBJ whole genome shotgun (WGS) entry which is preliminary data.</text>
</comment>
<name>A0A2W1NPI2_PAEXE</name>
<reference evidence="3" key="1">
    <citation type="submission" date="2018-06" db="EMBL/GenBank/DDBJ databases">
        <title>Paenibacillus xerothermodurans sp. nov. an extremely dry heat resistant spore forming bacterium isolated from the soil of Cape Canaveral, Florida.</title>
        <authorList>
            <person name="Seuylemezian A."/>
            <person name="Kaur N."/>
            <person name="Patil P."/>
            <person name="Patil P."/>
            <person name="Mayilraj S."/>
            <person name="Vaishampayan P."/>
        </authorList>
    </citation>
    <scope>NUCLEOTIDE SEQUENCE [LARGE SCALE GENOMIC DNA]</scope>
    <source>
        <strain evidence="3">ATCC 27380</strain>
    </source>
</reference>
<proteinExistence type="predicted"/>
<protein>
    <submittedName>
        <fullName evidence="3">Glycosyltransferase family 1 protein</fullName>
    </submittedName>
</protein>
<dbReference type="PANTHER" id="PTHR46401:SF2">
    <property type="entry name" value="GLYCOSYLTRANSFERASE WBBK-RELATED"/>
    <property type="match status" value="1"/>
</dbReference>
<evidence type="ECO:0000256" key="1">
    <source>
        <dbReference type="ARBA" id="ARBA00022679"/>
    </source>
</evidence>
<dbReference type="SUPFAM" id="SSF53756">
    <property type="entry name" value="UDP-Glycosyltransferase/glycogen phosphorylase"/>
    <property type="match status" value="1"/>
</dbReference>
<sequence>MHQTFADGDAIGHDIQGMYDVFDKMNVSVAVFCEYNLADPKYRTIDATSLRKKIKVKNNIVIYHHSIHWEFGETVLQQASCQIVVRYHNITPTKFFKGYSKKYVQITEAGRLQTQRLAENYNFYWLSASNYNNLEILGYGVDVASTDVVAPFHKIEHMDDVPANQNVLSTLIRTSMVNVLFIGRVASNKGHKRICKVARAYKELFGNNFVFWIVGGFDNEISKYNEELQNYIYKWGLQDNVIFTQKVPIETLKSYILGCDLFLCVSEHEGFCVPLIECQYHGLPVVACESTAIGETLGQEQLLFSEFDEDLIASAIHEVATDKETSSYLIEKGRENYYSRFTNEILAQRFFQFIDKVSGGTLS</sequence>
<feature type="domain" description="Glycosyl transferase family 1" evidence="2">
    <location>
        <begin position="179"/>
        <end position="335"/>
    </location>
</feature>
<dbReference type="RefSeq" id="WP_089200184.1">
    <property type="nucleotide sequence ID" value="NZ_NHRJ02000005.1"/>
</dbReference>
<evidence type="ECO:0000259" key="2">
    <source>
        <dbReference type="Pfam" id="PF00534"/>
    </source>
</evidence>
<dbReference type="GO" id="GO:0009103">
    <property type="term" value="P:lipopolysaccharide biosynthetic process"/>
    <property type="evidence" value="ECO:0007669"/>
    <property type="project" value="TreeGrafter"/>
</dbReference>
<keyword evidence="4" id="KW-1185">Reference proteome</keyword>
<keyword evidence="1" id="KW-0808">Transferase</keyword>
<dbReference type="PANTHER" id="PTHR46401">
    <property type="entry name" value="GLYCOSYLTRANSFERASE WBBK-RELATED"/>
    <property type="match status" value="1"/>
</dbReference>
<accession>A0A2W1NPI2</accession>
<dbReference type="AlphaFoldDB" id="A0A2W1NPI2"/>
<dbReference type="EMBL" id="NHRJ02000005">
    <property type="protein sequence ID" value="PZE20813.1"/>
    <property type="molecule type" value="Genomic_DNA"/>
</dbReference>
<evidence type="ECO:0000313" key="3">
    <source>
        <dbReference type="EMBL" id="PZE20813.1"/>
    </source>
</evidence>
<dbReference type="InterPro" id="IPR001296">
    <property type="entry name" value="Glyco_trans_1"/>
</dbReference>
<dbReference type="OrthoDB" id="9787617at2"/>
<dbReference type="Pfam" id="PF00534">
    <property type="entry name" value="Glycos_transf_1"/>
    <property type="match status" value="1"/>
</dbReference>
<dbReference type="Gene3D" id="3.40.50.2000">
    <property type="entry name" value="Glycogen Phosphorylase B"/>
    <property type="match status" value="1"/>
</dbReference>
<dbReference type="Proteomes" id="UP000214746">
    <property type="component" value="Unassembled WGS sequence"/>
</dbReference>
<gene>
    <name evidence="3" type="ORF">CBW46_011710</name>
</gene>